<gene>
    <name evidence="1" type="ORF">SAMN04488060_1794</name>
</gene>
<protein>
    <submittedName>
        <fullName evidence="1">Uncharacterized protein</fullName>
    </submittedName>
</protein>
<keyword evidence="2" id="KW-1185">Reference proteome</keyword>
<name>A0A1I5NEW8_9SPHN</name>
<evidence type="ECO:0000313" key="1">
    <source>
        <dbReference type="EMBL" id="SFP20314.1"/>
    </source>
</evidence>
<dbReference type="STRING" id="604088.SAMN04488060_1794"/>
<organism evidence="1 2">
    <name type="scientific">Qipengyuania nanhaisediminis</name>
    <dbReference type="NCBI Taxonomy" id="604088"/>
    <lineage>
        <taxon>Bacteria</taxon>
        <taxon>Pseudomonadati</taxon>
        <taxon>Pseudomonadota</taxon>
        <taxon>Alphaproteobacteria</taxon>
        <taxon>Sphingomonadales</taxon>
        <taxon>Erythrobacteraceae</taxon>
        <taxon>Qipengyuania</taxon>
    </lineage>
</organism>
<dbReference type="EMBL" id="FOWZ01000003">
    <property type="protein sequence ID" value="SFP20314.1"/>
    <property type="molecule type" value="Genomic_DNA"/>
</dbReference>
<sequence length="93" mass="10595">MGVGRPFIGLHPVPNDTVLLICAVIKYGFDGHVEEPCNAERQRKRWIVLASLDCIYGLTRHPEMLSQRCLAPFSLSPQDAETVFHRLSFQRMN</sequence>
<proteinExistence type="predicted"/>
<dbReference type="AlphaFoldDB" id="A0A1I5NEW8"/>
<accession>A0A1I5NEW8</accession>
<evidence type="ECO:0000313" key="2">
    <source>
        <dbReference type="Proteomes" id="UP000199331"/>
    </source>
</evidence>
<reference evidence="2" key="1">
    <citation type="submission" date="2016-10" db="EMBL/GenBank/DDBJ databases">
        <authorList>
            <person name="Varghese N."/>
            <person name="Submissions S."/>
        </authorList>
    </citation>
    <scope>NUCLEOTIDE SEQUENCE [LARGE SCALE GENOMIC DNA]</scope>
    <source>
        <strain evidence="2">CGMCC 1.7715</strain>
    </source>
</reference>
<dbReference type="Proteomes" id="UP000199331">
    <property type="component" value="Unassembled WGS sequence"/>
</dbReference>